<reference key="2">
    <citation type="submission" date="2011-08" db="EMBL/GenBank/DDBJ databases">
        <title>Genome sequence of Naumovozyma castellii.</title>
        <authorList>
            <person name="Gordon J.L."/>
            <person name="Armisen D."/>
            <person name="Proux-Wera E."/>
            <person name="OhEigeartaigh S.S."/>
            <person name="Byrne K.P."/>
            <person name="Wolfe K.H."/>
        </authorList>
    </citation>
    <scope>NUCLEOTIDE SEQUENCE</scope>
    <source>
        <strain>Type strain:CBS 4309</strain>
    </source>
</reference>
<keyword evidence="2" id="KW-0472">Membrane</keyword>
<dbReference type="SUPFAM" id="SSF103473">
    <property type="entry name" value="MFS general substrate transporter"/>
    <property type="match status" value="1"/>
</dbReference>
<evidence type="ECO:0000313" key="4">
    <source>
        <dbReference type="EMBL" id="CCC71338.1"/>
    </source>
</evidence>
<evidence type="ECO:0000259" key="3">
    <source>
        <dbReference type="PROSITE" id="PS50850"/>
    </source>
</evidence>
<evidence type="ECO:0000256" key="2">
    <source>
        <dbReference type="SAM" id="Phobius"/>
    </source>
</evidence>
<feature type="transmembrane region" description="Helical" evidence="2">
    <location>
        <begin position="254"/>
        <end position="279"/>
    </location>
</feature>
<feature type="transmembrane region" description="Helical" evidence="2">
    <location>
        <begin position="49"/>
        <end position="67"/>
    </location>
</feature>
<dbReference type="Gene3D" id="1.20.1250.20">
    <property type="entry name" value="MFS general substrate transporter like domains"/>
    <property type="match status" value="1"/>
</dbReference>
<reference evidence="4 5" key="1">
    <citation type="journal article" date="2011" name="Proc. Natl. Acad. Sci. U.S.A.">
        <title>Evolutionary erosion of yeast sex chromosomes by mating-type switching accidents.</title>
        <authorList>
            <person name="Gordon J.L."/>
            <person name="Armisen D."/>
            <person name="Proux-Wera E."/>
            <person name="Oheigeartaigh S.S."/>
            <person name="Byrne K.P."/>
            <person name="Wolfe K.H."/>
        </authorList>
    </citation>
    <scope>NUCLEOTIDE SEQUENCE [LARGE SCALE GENOMIC DNA]</scope>
    <source>
        <strain evidence="5">ATCC 76901 / BCRC 22586 / CBS 4309 / NBRC 1992 / NRRL Y-12630</strain>
    </source>
</reference>
<feature type="transmembrane region" description="Helical" evidence="2">
    <location>
        <begin position="143"/>
        <end position="165"/>
    </location>
</feature>
<dbReference type="PANTHER" id="PTHR23520">
    <property type="entry name" value="TRANSPORTER, PUTATIVE (AFU_ORTHOLOGUE AFUA_3G04000)-RELATED"/>
    <property type="match status" value="1"/>
</dbReference>
<evidence type="ECO:0000313" key="5">
    <source>
        <dbReference type="Proteomes" id="UP000001640"/>
    </source>
</evidence>
<dbReference type="eggNOG" id="ENOG502QTZH">
    <property type="taxonomic scope" value="Eukaryota"/>
</dbReference>
<proteinExistence type="predicted"/>
<dbReference type="InterPro" id="IPR036259">
    <property type="entry name" value="MFS_trans_sf"/>
</dbReference>
<feature type="transmembrane region" description="Helical" evidence="2">
    <location>
        <begin position="16"/>
        <end position="37"/>
    </location>
</feature>
<dbReference type="Pfam" id="PF07690">
    <property type="entry name" value="MFS_1"/>
    <property type="match status" value="1"/>
</dbReference>
<dbReference type="KEGG" id="ncs:NCAS_0H00280"/>
<dbReference type="GO" id="GO:0000329">
    <property type="term" value="C:fungal-type vacuole membrane"/>
    <property type="evidence" value="ECO:0007669"/>
    <property type="project" value="TreeGrafter"/>
</dbReference>
<dbReference type="HOGENOM" id="CLU_025894_2_0_1"/>
<dbReference type="InParanoid" id="G0VIL3"/>
<dbReference type="PANTHER" id="PTHR23520:SF2">
    <property type="entry name" value="ABR173CP"/>
    <property type="match status" value="1"/>
</dbReference>
<dbReference type="EMBL" id="HE576759">
    <property type="protein sequence ID" value="CCC71338.1"/>
    <property type="molecule type" value="Genomic_DNA"/>
</dbReference>
<dbReference type="GO" id="GO:0022857">
    <property type="term" value="F:transmembrane transporter activity"/>
    <property type="evidence" value="ECO:0007669"/>
    <property type="project" value="InterPro"/>
</dbReference>
<organism evidence="4 5">
    <name type="scientific">Naumovozyma castellii</name>
    <name type="common">Yeast</name>
    <name type="synonym">Saccharomyces castellii</name>
    <dbReference type="NCBI Taxonomy" id="27288"/>
    <lineage>
        <taxon>Eukaryota</taxon>
        <taxon>Fungi</taxon>
        <taxon>Dikarya</taxon>
        <taxon>Ascomycota</taxon>
        <taxon>Saccharomycotina</taxon>
        <taxon>Saccharomycetes</taxon>
        <taxon>Saccharomycetales</taxon>
        <taxon>Saccharomycetaceae</taxon>
        <taxon>Naumovozyma</taxon>
    </lineage>
</organism>
<dbReference type="InterPro" id="IPR020846">
    <property type="entry name" value="MFS_dom"/>
</dbReference>
<feature type="transmembrane region" description="Helical" evidence="2">
    <location>
        <begin position="285"/>
        <end position="308"/>
    </location>
</feature>
<name>G0VIL3_NAUCA</name>
<feature type="transmembrane region" description="Helical" evidence="2">
    <location>
        <begin position="185"/>
        <end position="202"/>
    </location>
</feature>
<sequence>MKLVQEVKAASKDIKLLWLSVFLRLLSFGLSNQVLTLFLRDIHLKEDKIGLFMSLTLVGDVLCSYVLTWYADSWGRRRVLVYGSIMMLLSGLVFSYSENFHILLLFAIMGVISPSSDEVGPFRSIEESMIAHLSPMNKRPEIFAMHQLVGAVGSAFGALLCGAFIDLIKRWQWATTDLQAYKLVFLLYAFVAFGKVIVMLSLSEKTELDAHYHDHIPDETLPEAIVNDEMVPLMEQASHPDQRSNKLSRETVSILVKLLVIFMTDSLGAGFMTSSWMVYYYKNTYAMTAFALGALFFAAQFVMASSSIPSSIIARKFGPVRATLLVQVPSAIFEILIPFVEGHLSTSILLLNLHFFTAAMDVTPRQILLTNIIKPKDLTKVMGIVNIGKTISRCVGPIFTGILAKRNYLWVCYVISGCLVITADSILACSFLSLDKKILNQINN</sequence>
<protein>
    <recommendedName>
        <fullName evidence="3">Major facilitator superfamily (MFS) profile domain-containing protein</fullName>
    </recommendedName>
</protein>
<feature type="domain" description="Major facilitator superfamily (MFS) profile" evidence="3">
    <location>
        <begin position="13"/>
        <end position="444"/>
    </location>
</feature>
<keyword evidence="2" id="KW-0812">Transmembrane</keyword>
<dbReference type="InterPro" id="IPR011701">
    <property type="entry name" value="MFS"/>
</dbReference>
<feature type="transmembrane region" description="Helical" evidence="2">
    <location>
        <begin position="79"/>
        <end position="96"/>
    </location>
</feature>
<dbReference type="GeneID" id="96905019"/>
<comment type="subcellular location">
    <subcellularLocation>
        <location evidence="1">Membrane</location>
        <topology evidence="1">Multi-pass membrane protein</topology>
    </subcellularLocation>
</comment>
<gene>
    <name evidence="4" type="primary">NCAS0H00280</name>
    <name evidence="4" type="ordered locus">NCAS_0H00280</name>
</gene>
<evidence type="ECO:0000256" key="1">
    <source>
        <dbReference type="ARBA" id="ARBA00004141"/>
    </source>
</evidence>
<keyword evidence="2" id="KW-1133">Transmembrane helix</keyword>
<dbReference type="PROSITE" id="PS50850">
    <property type="entry name" value="MFS"/>
    <property type="match status" value="1"/>
</dbReference>
<dbReference type="OMA" id="LGYGFMP"/>
<keyword evidence="5" id="KW-1185">Reference proteome</keyword>
<accession>G0VIL3</accession>
<dbReference type="RefSeq" id="XP_003677689.1">
    <property type="nucleotide sequence ID" value="XM_003677641.1"/>
</dbReference>
<dbReference type="AlphaFoldDB" id="G0VIL3"/>
<dbReference type="Proteomes" id="UP000001640">
    <property type="component" value="Chromosome 8"/>
</dbReference>
<dbReference type="FunCoup" id="G0VIL3">
    <property type="interactions" value="178"/>
</dbReference>
<dbReference type="OrthoDB" id="10027823at2759"/>
<feature type="transmembrane region" description="Helical" evidence="2">
    <location>
        <begin position="408"/>
        <end position="434"/>
    </location>
</feature>